<reference evidence="3" key="1">
    <citation type="journal article" date="2015" name="Nature">
        <title>Complex archaea that bridge the gap between prokaryotes and eukaryotes.</title>
        <authorList>
            <person name="Spang A."/>
            <person name="Saw J.H."/>
            <person name="Jorgensen S.L."/>
            <person name="Zaremba-Niedzwiedzka K."/>
            <person name="Martijn J."/>
            <person name="Lind A.E."/>
            <person name="van Eijk R."/>
            <person name="Schleper C."/>
            <person name="Guy L."/>
            <person name="Ettema T.J."/>
        </authorList>
    </citation>
    <scope>NUCLEOTIDE SEQUENCE</scope>
</reference>
<organism evidence="3">
    <name type="scientific">marine sediment metagenome</name>
    <dbReference type="NCBI Taxonomy" id="412755"/>
    <lineage>
        <taxon>unclassified sequences</taxon>
        <taxon>metagenomes</taxon>
        <taxon>ecological metagenomes</taxon>
    </lineage>
</organism>
<protein>
    <recommendedName>
        <fullName evidence="2">Acb2/Tad1 hairpin domain-containing protein</fullName>
    </recommendedName>
</protein>
<feature type="domain" description="Acb2/Tad1 hairpin" evidence="2">
    <location>
        <begin position="25"/>
        <end position="85"/>
    </location>
</feature>
<dbReference type="AlphaFoldDB" id="A0A0F9DE51"/>
<proteinExistence type="predicted"/>
<keyword evidence="1" id="KW-0547">Nucleotide-binding</keyword>
<evidence type="ECO:0000259" key="2">
    <source>
        <dbReference type="Pfam" id="PF24729"/>
    </source>
</evidence>
<name>A0A0F9DE51_9ZZZZ</name>
<dbReference type="GO" id="GO:0000166">
    <property type="term" value="F:nucleotide binding"/>
    <property type="evidence" value="ECO:0007669"/>
    <property type="project" value="UniProtKB-KW"/>
</dbReference>
<sequence>MGSSESEVVNVASPYGLSCGDKSRLDREFMFHPPKPDQSRRYEVIRAKAKDYAWQLMVLCPPSLELSMAVTRLEEAVMWASAAIARNESGELPVGE</sequence>
<dbReference type="EMBL" id="LAZR01032044">
    <property type="protein sequence ID" value="KKL52006.1"/>
    <property type="molecule type" value="Genomic_DNA"/>
</dbReference>
<accession>A0A0F9DE51</accession>
<comment type="caution">
    <text evidence="3">The sequence shown here is derived from an EMBL/GenBank/DDBJ whole genome shotgun (WGS) entry which is preliminary data.</text>
</comment>
<gene>
    <name evidence="3" type="ORF">LCGC14_2289840</name>
</gene>
<dbReference type="Pfam" id="PF24729">
    <property type="entry name" value="Acb2_Tad1_hairpin"/>
    <property type="match status" value="1"/>
</dbReference>
<dbReference type="InterPro" id="IPR056098">
    <property type="entry name" value="Acb2/Tad1_hairpin"/>
</dbReference>
<evidence type="ECO:0000313" key="3">
    <source>
        <dbReference type="EMBL" id="KKL52006.1"/>
    </source>
</evidence>
<evidence type="ECO:0000256" key="1">
    <source>
        <dbReference type="ARBA" id="ARBA00022741"/>
    </source>
</evidence>